<gene>
    <name evidence="3" type="ORF">GOBAR_AA40471</name>
</gene>
<keyword evidence="1" id="KW-0732">Signal</keyword>
<dbReference type="Proteomes" id="UP000239757">
    <property type="component" value="Unassembled WGS sequence"/>
</dbReference>
<evidence type="ECO:0000313" key="3">
    <source>
        <dbReference type="EMBL" id="PPR80245.1"/>
    </source>
</evidence>
<feature type="domain" description="RNase H type-1" evidence="2">
    <location>
        <begin position="191"/>
        <end position="248"/>
    </location>
</feature>
<reference evidence="3 4" key="1">
    <citation type="submission" date="2015-01" db="EMBL/GenBank/DDBJ databases">
        <title>Genome of allotetraploid Gossypium barbadense reveals genomic plasticity and fiber elongation in cotton evolution.</title>
        <authorList>
            <person name="Chen X."/>
            <person name="Liu X."/>
            <person name="Zhao B."/>
            <person name="Zheng H."/>
            <person name="Hu Y."/>
            <person name="Lu G."/>
            <person name="Yang C."/>
            <person name="Chen J."/>
            <person name="Shan C."/>
            <person name="Zhang L."/>
            <person name="Zhou Y."/>
            <person name="Wang L."/>
            <person name="Guo W."/>
            <person name="Bai Y."/>
            <person name="Ruan J."/>
            <person name="Shangguan X."/>
            <person name="Mao Y."/>
            <person name="Jiang J."/>
            <person name="Zhu Y."/>
            <person name="Lei J."/>
            <person name="Kang H."/>
            <person name="Chen S."/>
            <person name="He X."/>
            <person name="Wang R."/>
            <person name="Wang Y."/>
            <person name="Chen J."/>
            <person name="Wang L."/>
            <person name="Yu S."/>
            <person name="Wang B."/>
            <person name="Wei J."/>
            <person name="Song S."/>
            <person name="Lu X."/>
            <person name="Gao Z."/>
            <person name="Gu W."/>
            <person name="Deng X."/>
            <person name="Ma D."/>
            <person name="Wang S."/>
            <person name="Liang W."/>
            <person name="Fang L."/>
            <person name="Cai C."/>
            <person name="Zhu X."/>
            <person name="Zhou B."/>
            <person name="Zhang Y."/>
            <person name="Chen Z."/>
            <person name="Xu S."/>
            <person name="Zhu R."/>
            <person name="Wang S."/>
            <person name="Zhang T."/>
            <person name="Zhao G."/>
        </authorList>
    </citation>
    <scope>NUCLEOTIDE SEQUENCE [LARGE SCALE GENOMIC DNA]</scope>
    <source>
        <strain evidence="4">cv. Xinhai21</strain>
        <tissue evidence="3">Leaf</tissue>
    </source>
</reference>
<dbReference type="AlphaFoldDB" id="A0A2P5VN31"/>
<dbReference type="PANTHER" id="PTHR47723:SF24">
    <property type="entry name" value="RNASE H TYPE-1 DOMAIN-CONTAINING PROTEIN"/>
    <property type="match status" value="1"/>
</dbReference>
<evidence type="ECO:0000256" key="1">
    <source>
        <dbReference type="SAM" id="SignalP"/>
    </source>
</evidence>
<organism evidence="3 4">
    <name type="scientific">Gossypium barbadense</name>
    <name type="common">Sea Island cotton</name>
    <name type="synonym">Hibiscus barbadensis</name>
    <dbReference type="NCBI Taxonomy" id="3634"/>
    <lineage>
        <taxon>Eukaryota</taxon>
        <taxon>Viridiplantae</taxon>
        <taxon>Streptophyta</taxon>
        <taxon>Embryophyta</taxon>
        <taxon>Tracheophyta</taxon>
        <taxon>Spermatophyta</taxon>
        <taxon>Magnoliopsida</taxon>
        <taxon>eudicotyledons</taxon>
        <taxon>Gunneridae</taxon>
        <taxon>Pentapetalae</taxon>
        <taxon>rosids</taxon>
        <taxon>malvids</taxon>
        <taxon>Malvales</taxon>
        <taxon>Malvaceae</taxon>
        <taxon>Malvoideae</taxon>
        <taxon>Gossypium</taxon>
    </lineage>
</organism>
<feature type="signal peptide" evidence="1">
    <location>
        <begin position="1"/>
        <end position="33"/>
    </location>
</feature>
<dbReference type="EMBL" id="KZ671946">
    <property type="protein sequence ID" value="PPR80245.1"/>
    <property type="molecule type" value="Genomic_DNA"/>
</dbReference>
<accession>A0A2P5VN31</accession>
<dbReference type="InterPro" id="IPR053151">
    <property type="entry name" value="RNase_H-like"/>
</dbReference>
<evidence type="ECO:0000313" key="4">
    <source>
        <dbReference type="Proteomes" id="UP000239757"/>
    </source>
</evidence>
<dbReference type="GO" id="GO:0004523">
    <property type="term" value="F:RNA-DNA hybrid ribonuclease activity"/>
    <property type="evidence" value="ECO:0007669"/>
    <property type="project" value="InterPro"/>
</dbReference>
<dbReference type="Pfam" id="PF13456">
    <property type="entry name" value="RVT_3"/>
    <property type="match status" value="1"/>
</dbReference>
<dbReference type="InterPro" id="IPR002156">
    <property type="entry name" value="RNaseH_domain"/>
</dbReference>
<protein>
    <recommendedName>
        <fullName evidence="2">RNase H type-1 domain-containing protein</fullName>
    </recommendedName>
</protein>
<dbReference type="PANTHER" id="PTHR47723">
    <property type="entry name" value="OS05G0353850 PROTEIN"/>
    <property type="match status" value="1"/>
</dbReference>
<evidence type="ECO:0000259" key="2">
    <source>
        <dbReference type="Pfam" id="PF13456"/>
    </source>
</evidence>
<name>A0A2P5VN31_GOSBA</name>
<dbReference type="GO" id="GO:0003676">
    <property type="term" value="F:nucleic acid binding"/>
    <property type="evidence" value="ECO:0007669"/>
    <property type="project" value="InterPro"/>
</dbReference>
<feature type="chain" id="PRO_5015143313" description="RNase H type-1 domain-containing protein" evidence="1">
    <location>
        <begin position="34"/>
        <end position="259"/>
    </location>
</feature>
<dbReference type="OrthoDB" id="965185at2759"/>
<proteinExistence type="predicted"/>
<sequence length="259" mass="29771">MTFAHSNCSYVWRSLIILWLEVINSIMWSIGDGRTVSFWNDPWVKDVGPLQTHHIDRGCIDETLRVCDLITFDESWNWQQLEMLLPRSVIGCIAAVLPPSQRNMSTPVDGSKVGKSTCHKEERVKNGMVDDAHCVICGENVETTIHVVRDCKFATIVWRVVDHLMYNIILREKWYPPENRWVKLITDDTLSVKHHTVAVGGAGRDLNGGWMFSFAKRVVSNIFQIEAQAIYEGLLNAWQKGFRKVEMTMRLMVTFQNCD</sequence>